<evidence type="ECO:0000313" key="1">
    <source>
        <dbReference type="EMBL" id="MYN30639.1"/>
    </source>
</evidence>
<organism evidence="1 2">
    <name type="scientific">Duganella levis</name>
    <dbReference type="NCBI Taxonomy" id="2692169"/>
    <lineage>
        <taxon>Bacteria</taxon>
        <taxon>Pseudomonadati</taxon>
        <taxon>Pseudomonadota</taxon>
        <taxon>Betaproteobacteria</taxon>
        <taxon>Burkholderiales</taxon>
        <taxon>Oxalobacteraceae</taxon>
        <taxon>Telluria group</taxon>
        <taxon>Duganella</taxon>
    </lineage>
</organism>
<name>A0ABW9W956_9BURK</name>
<sequence length="123" mass="14123">MRALADQTASQLARNELDAVYISISPKLKSAYSRDELLNPAFAMQSTFGHIKSYDFEAINYGKRGVGNEWIRIVKYWYHAETDEYPDKTYLAVEVTQELGEYYVAGYSMERVLLGGKLPFLKH</sequence>
<gene>
    <name evidence="1" type="ORF">GTP69_29980</name>
</gene>
<dbReference type="RefSeq" id="WP_161058286.1">
    <property type="nucleotide sequence ID" value="NZ_WWCT01000050.1"/>
</dbReference>
<accession>A0ABW9W956</accession>
<protein>
    <submittedName>
        <fullName evidence="1">Uncharacterized protein</fullName>
    </submittedName>
</protein>
<proteinExistence type="predicted"/>
<dbReference type="Proteomes" id="UP000642144">
    <property type="component" value="Unassembled WGS sequence"/>
</dbReference>
<dbReference type="EMBL" id="WWCT01000050">
    <property type="protein sequence ID" value="MYN30639.1"/>
    <property type="molecule type" value="Genomic_DNA"/>
</dbReference>
<reference evidence="1 2" key="1">
    <citation type="submission" date="2019-12" db="EMBL/GenBank/DDBJ databases">
        <title>Novel species isolated from a subtropical stream in China.</title>
        <authorList>
            <person name="Lu H."/>
        </authorList>
    </citation>
    <scope>NUCLEOTIDE SEQUENCE [LARGE SCALE GENOMIC DNA]</scope>
    <source>
        <strain evidence="1 2">CY42W</strain>
    </source>
</reference>
<comment type="caution">
    <text evidence="1">The sequence shown here is derived from an EMBL/GenBank/DDBJ whole genome shotgun (WGS) entry which is preliminary data.</text>
</comment>
<keyword evidence="2" id="KW-1185">Reference proteome</keyword>
<evidence type="ECO:0000313" key="2">
    <source>
        <dbReference type="Proteomes" id="UP000642144"/>
    </source>
</evidence>